<evidence type="ECO:0000313" key="4">
    <source>
        <dbReference type="Proteomes" id="UP000199632"/>
    </source>
</evidence>
<dbReference type="SUPFAM" id="SSF55347">
    <property type="entry name" value="Glyceraldehyde-3-phosphate dehydrogenase-like, C-terminal domain"/>
    <property type="match status" value="1"/>
</dbReference>
<dbReference type="PANTHER" id="PTHR43818">
    <property type="entry name" value="BCDNA.GH03377"/>
    <property type="match status" value="1"/>
</dbReference>
<evidence type="ECO:0000259" key="2">
    <source>
        <dbReference type="Pfam" id="PF01408"/>
    </source>
</evidence>
<evidence type="ECO:0000256" key="1">
    <source>
        <dbReference type="ARBA" id="ARBA00023002"/>
    </source>
</evidence>
<proteinExistence type="predicted"/>
<dbReference type="STRING" id="137265.SAMN05421684_6502"/>
<dbReference type="Pfam" id="PF01408">
    <property type="entry name" value="GFO_IDH_MocA"/>
    <property type="match status" value="1"/>
</dbReference>
<keyword evidence="1" id="KW-0560">Oxidoreductase</keyword>
<evidence type="ECO:0000313" key="3">
    <source>
        <dbReference type="EMBL" id="SDZ54554.1"/>
    </source>
</evidence>
<dbReference type="InterPro" id="IPR000683">
    <property type="entry name" value="Gfo/Idh/MocA-like_OxRdtase_N"/>
</dbReference>
<dbReference type="InterPro" id="IPR050463">
    <property type="entry name" value="Gfo/Idh/MocA_oxidrdct_glycsds"/>
</dbReference>
<dbReference type="GO" id="GO:0000166">
    <property type="term" value="F:nucleotide binding"/>
    <property type="evidence" value="ECO:0007669"/>
    <property type="project" value="InterPro"/>
</dbReference>
<dbReference type="InterPro" id="IPR036291">
    <property type="entry name" value="NAD(P)-bd_dom_sf"/>
</dbReference>
<dbReference type="PANTHER" id="PTHR43818:SF11">
    <property type="entry name" value="BCDNA.GH03377"/>
    <property type="match status" value="1"/>
</dbReference>
<protein>
    <submittedName>
        <fullName evidence="3">Predicted dehydrogenase</fullName>
    </submittedName>
</protein>
<dbReference type="Proteomes" id="UP000199632">
    <property type="component" value="Unassembled WGS sequence"/>
</dbReference>
<reference evidence="4" key="1">
    <citation type="submission" date="2016-10" db="EMBL/GenBank/DDBJ databases">
        <authorList>
            <person name="Varghese N."/>
            <person name="Submissions S."/>
        </authorList>
    </citation>
    <scope>NUCLEOTIDE SEQUENCE [LARGE SCALE GENOMIC DNA]</scope>
    <source>
        <strain evidence="4">DSM 44718</strain>
    </source>
</reference>
<name>A0A1H3TWF2_9ACTN</name>
<gene>
    <name evidence="3" type="ORF">SAMN05421684_6502</name>
</gene>
<dbReference type="GO" id="GO:0016491">
    <property type="term" value="F:oxidoreductase activity"/>
    <property type="evidence" value="ECO:0007669"/>
    <property type="project" value="UniProtKB-KW"/>
</dbReference>
<organism evidence="3 4">
    <name type="scientific">Asanoa ishikariensis</name>
    <dbReference type="NCBI Taxonomy" id="137265"/>
    <lineage>
        <taxon>Bacteria</taxon>
        <taxon>Bacillati</taxon>
        <taxon>Actinomycetota</taxon>
        <taxon>Actinomycetes</taxon>
        <taxon>Micromonosporales</taxon>
        <taxon>Micromonosporaceae</taxon>
        <taxon>Asanoa</taxon>
    </lineage>
</organism>
<dbReference type="OrthoDB" id="3815872at2"/>
<dbReference type="SUPFAM" id="SSF51735">
    <property type="entry name" value="NAD(P)-binding Rossmann-fold domains"/>
    <property type="match status" value="1"/>
</dbReference>
<keyword evidence="4" id="KW-1185">Reference proteome</keyword>
<sequence length="290" mass="30298">MSTVEEPVRVGLVGAGHWAEVMHGPTLAAGPETTLVGVWARRADAADRLAARLGTTAVPSFDALLDRCEAVAFAVPPDVQADLAVRAAEAGRALLLEKPVALTVADAERVAKAARENGVVSQLVLTKRYHPATRAFLAAAADFTAIGARARYLHGGFLAGPFATGWRLEHGALHDLGPHLLDLVEAALGPIETIDRHGEPTGWLELTCTHRDGAISQLSLSGAVGGLSASRAGLEVYGPAGALEIDFATVDHGECWPVLRAEFARAVRTGVPHALGADHGVHLQRLLASC</sequence>
<dbReference type="Gene3D" id="3.40.50.720">
    <property type="entry name" value="NAD(P)-binding Rossmann-like Domain"/>
    <property type="match status" value="1"/>
</dbReference>
<feature type="domain" description="Gfo/Idh/MocA-like oxidoreductase N-terminal" evidence="2">
    <location>
        <begin position="8"/>
        <end position="121"/>
    </location>
</feature>
<accession>A0A1H3TWF2</accession>
<dbReference type="AlphaFoldDB" id="A0A1H3TWF2"/>
<dbReference type="EMBL" id="FNQB01000003">
    <property type="protein sequence ID" value="SDZ54554.1"/>
    <property type="molecule type" value="Genomic_DNA"/>
</dbReference>
<dbReference type="Gene3D" id="3.30.360.10">
    <property type="entry name" value="Dihydrodipicolinate Reductase, domain 2"/>
    <property type="match status" value="1"/>
</dbReference>